<protein>
    <submittedName>
        <fullName evidence="1">ORF134</fullName>
    </submittedName>
</protein>
<organism evidence="1">
    <name type="scientific">Spodoptera frugiperda granulovirus</name>
    <dbReference type="NCBI Taxonomy" id="307454"/>
    <lineage>
        <taxon>Viruses</taxon>
        <taxon>Viruses incertae sedis</taxon>
        <taxon>Naldaviricetes</taxon>
        <taxon>Lefavirales</taxon>
        <taxon>Baculoviridae</taxon>
        <taxon>Betabaculovirus</taxon>
        <taxon>Betabaculovirus spofrugiperdae</taxon>
    </lineage>
</organism>
<dbReference type="EMBL" id="MH170055">
    <property type="protein sequence ID" value="AXS01154.1"/>
    <property type="molecule type" value="Genomic_DNA"/>
</dbReference>
<sequence length="334" mass="39680">MFISTETDVDRNGLINVLNLYAYITLDLTEVYDRSGCKQPQCDRLPYYGRDYDEPLKWYFCITNENRVLTELRSKFCVERSDCSPAHPQDMLIILPSSNPNNDPELDKVVDRIIAAGGVHLPDNDWCKAIQIYIDSCGKGGEIVQPFDDWSNVDEDVGGYYPNYPNSRVKFMRRDSVESFEITHWWMKFVEDTFLKFKHDYINDIEAFKSYVHCVSDAKDLIMSNIYELHQYIIRDELHIKTLMYVQQAEYIRKLMRHEFKRRDKTKPYRFTTRQVFLRLIQFLDSVIVVKYLSPPKYPYTRNMAQVVYSIENWQCKLAENKAVEFDMILFNNK</sequence>
<reference evidence="1" key="1">
    <citation type="journal article" date="2018" name="PLoS ONE">
        <title>Genomic analysis of an Argentinean isolate of Spodoptera frugiperda granulovirus reveals that various baculoviruses code for Lef-7 proteins with three F-box domains.</title>
        <authorList>
            <person name="Ferrelli M.L."/>
            <person name="Pidre M.L."/>
            <person name="Ghiringhelli P.D."/>
            <person name="Torres S."/>
            <person name="Fabre M.L."/>
            <person name="Masson T."/>
            <person name="Cedola M.T."/>
            <person name="Sciocco-Cap A."/>
            <person name="Romanowski V."/>
        </authorList>
    </citation>
    <scope>NUCLEOTIDE SEQUENCE</scope>
    <source>
        <strain evidence="1">ARG</strain>
    </source>
</reference>
<accession>A0A346QW54</accession>
<evidence type="ECO:0000313" key="1">
    <source>
        <dbReference type="EMBL" id="AXS01154.1"/>
    </source>
</evidence>
<proteinExistence type="predicted"/>
<name>A0A346QW54_9BBAC</name>